<evidence type="ECO:0000259" key="3">
    <source>
        <dbReference type="SMART" id="SM00964"/>
    </source>
</evidence>
<dbReference type="OrthoDB" id="8758586at2759"/>
<dbReference type="SUPFAM" id="SSF47655">
    <property type="entry name" value="STAT"/>
    <property type="match status" value="1"/>
</dbReference>
<keyword evidence="1" id="KW-0727">SH2 domain</keyword>
<dbReference type="PANTHER" id="PTHR11801">
    <property type="entry name" value="SIGNAL TRANSDUCER AND ACTIVATOR OF TRANSCRIPTION"/>
    <property type="match status" value="1"/>
</dbReference>
<evidence type="ECO:0000313" key="5">
    <source>
        <dbReference type="Proteomes" id="UP001152803"/>
    </source>
</evidence>
<dbReference type="Pfam" id="PF02865">
    <property type="entry name" value="STAT_int"/>
    <property type="match status" value="1"/>
</dbReference>
<dbReference type="SMART" id="SM00964">
    <property type="entry name" value="STAT_int"/>
    <property type="match status" value="1"/>
</dbReference>
<accession>A0A9Q1DW00</accession>
<evidence type="ECO:0000256" key="2">
    <source>
        <dbReference type="SAM" id="Coils"/>
    </source>
</evidence>
<dbReference type="AlphaFoldDB" id="A0A9Q1DW00"/>
<evidence type="ECO:0000256" key="1">
    <source>
        <dbReference type="ARBA" id="ARBA00022999"/>
    </source>
</evidence>
<dbReference type="Gene3D" id="1.10.532.10">
    <property type="entry name" value="STAT transcription factor, N-terminal domain"/>
    <property type="match status" value="1"/>
</dbReference>
<dbReference type="InterPro" id="IPR013799">
    <property type="entry name" value="STAT_TF_prot_interaction"/>
</dbReference>
<organism evidence="4 5">
    <name type="scientific">Conger conger</name>
    <name type="common">Conger eel</name>
    <name type="synonym">Muraena conger</name>
    <dbReference type="NCBI Taxonomy" id="82655"/>
    <lineage>
        <taxon>Eukaryota</taxon>
        <taxon>Metazoa</taxon>
        <taxon>Chordata</taxon>
        <taxon>Craniata</taxon>
        <taxon>Vertebrata</taxon>
        <taxon>Euteleostomi</taxon>
        <taxon>Actinopterygii</taxon>
        <taxon>Neopterygii</taxon>
        <taxon>Teleostei</taxon>
        <taxon>Anguilliformes</taxon>
        <taxon>Congridae</taxon>
        <taxon>Conger</taxon>
    </lineage>
</organism>
<dbReference type="InterPro" id="IPR013800">
    <property type="entry name" value="STAT_TF_alpha"/>
</dbReference>
<reference evidence="4" key="1">
    <citation type="journal article" date="2023" name="Science">
        <title>Genome structures resolve the early diversification of teleost fishes.</title>
        <authorList>
            <person name="Parey E."/>
            <person name="Louis A."/>
            <person name="Montfort J."/>
            <person name="Bouchez O."/>
            <person name="Roques C."/>
            <person name="Iampietro C."/>
            <person name="Lluch J."/>
            <person name="Castinel A."/>
            <person name="Donnadieu C."/>
            <person name="Desvignes T."/>
            <person name="Floi Bucao C."/>
            <person name="Jouanno E."/>
            <person name="Wen M."/>
            <person name="Mejri S."/>
            <person name="Dirks R."/>
            <person name="Jansen H."/>
            <person name="Henkel C."/>
            <person name="Chen W.J."/>
            <person name="Zahm M."/>
            <person name="Cabau C."/>
            <person name="Klopp C."/>
            <person name="Thompson A.W."/>
            <person name="Robinson-Rechavi M."/>
            <person name="Braasch I."/>
            <person name="Lecointre G."/>
            <person name="Bobe J."/>
            <person name="Postlethwait J.H."/>
            <person name="Berthelot C."/>
            <person name="Roest Crollius H."/>
            <person name="Guiguen Y."/>
        </authorList>
    </citation>
    <scope>NUCLEOTIDE SEQUENCE</scope>
    <source>
        <strain evidence="4">Concon-B</strain>
    </source>
</reference>
<dbReference type="InterPro" id="IPR001217">
    <property type="entry name" value="STAT"/>
</dbReference>
<dbReference type="Gene3D" id="1.20.1050.20">
    <property type="entry name" value="STAT transcription factor, all-alpha domain"/>
    <property type="match status" value="1"/>
</dbReference>
<dbReference type="SUPFAM" id="SSF48092">
    <property type="entry name" value="Transcription factor STAT-4 N-domain"/>
    <property type="match status" value="1"/>
</dbReference>
<evidence type="ECO:0000313" key="4">
    <source>
        <dbReference type="EMBL" id="KAJ8282654.1"/>
    </source>
</evidence>
<feature type="domain" description="STAT transcription factor protein interaction" evidence="3">
    <location>
        <begin position="2"/>
        <end position="122"/>
    </location>
</feature>
<keyword evidence="5" id="KW-1185">Reference proteome</keyword>
<dbReference type="Proteomes" id="UP001152803">
    <property type="component" value="Unassembled WGS sequence"/>
</dbReference>
<sequence length="310" mass="37130">MSQWFRLQQLESKYLEQVGQLYDDNFPMEIRQYLSHWIESHDWELAATNDSLATVRFHDLLAQLDDQYSRFALENNFLMQHNIRKIKRNLQDNFQEDPVHMAMIICSFLREEQKILAVAEKTEDNAGNSHSSVVVEKHKEMDHKVRDIKSRVQEIEQKIKSLEDLQDEHDFKYKTLQSREHEPNGTNQREIKREEMLIREMFIKMNMKREEVVRQMADVLNLVEQVENTLISEELPEWKRRHQIACIGGPPNACLDQLQTWFTSVAESLQQVRQHLKKLLELEQKYTYENDPITQKKSFLEDRTLLLFRT</sequence>
<proteinExistence type="predicted"/>
<dbReference type="InterPro" id="IPR036535">
    <property type="entry name" value="STAT_N_sf"/>
</dbReference>
<name>A0A9Q1DW00_CONCO</name>
<dbReference type="Pfam" id="PF01017">
    <property type="entry name" value="STAT_alpha"/>
    <property type="match status" value="1"/>
</dbReference>
<dbReference type="InterPro" id="IPR015988">
    <property type="entry name" value="STAT_TF_CC"/>
</dbReference>
<keyword evidence="2" id="KW-0175">Coiled coil</keyword>
<protein>
    <recommendedName>
        <fullName evidence="3">STAT transcription factor protein interaction domain-containing protein</fullName>
    </recommendedName>
</protein>
<dbReference type="FunFam" id="1.10.532.10:FF:000001">
    <property type="entry name" value="Signal transducer and activator of transcription"/>
    <property type="match status" value="1"/>
</dbReference>
<gene>
    <name evidence="4" type="ORF">COCON_G00051730</name>
</gene>
<comment type="caution">
    <text evidence="4">The sequence shown here is derived from an EMBL/GenBank/DDBJ whole genome shotgun (WGS) entry which is preliminary data.</text>
</comment>
<dbReference type="FunFam" id="1.20.1050.20:FF:000001">
    <property type="entry name" value="Signal transducer and activator of transcription"/>
    <property type="match status" value="1"/>
</dbReference>
<dbReference type="EMBL" id="JAFJMO010000003">
    <property type="protein sequence ID" value="KAJ8282654.1"/>
    <property type="molecule type" value="Genomic_DNA"/>
</dbReference>
<dbReference type="GO" id="GO:0007165">
    <property type="term" value="P:signal transduction"/>
    <property type="evidence" value="ECO:0007669"/>
    <property type="project" value="InterPro"/>
</dbReference>
<dbReference type="GO" id="GO:0003700">
    <property type="term" value="F:DNA-binding transcription factor activity"/>
    <property type="evidence" value="ECO:0007669"/>
    <property type="project" value="InterPro"/>
</dbReference>
<feature type="coiled-coil region" evidence="2">
    <location>
        <begin position="138"/>
        <end position="172"/>
    </location>
</feature>